<proteinExistence type="predicted"/>
<gene>
    <name evidence="1" type="ORF">M9978_09315</name>
</gene>
<protein>
    <submittedName>
        <fullName evidence="1">Uncharacterized protein</fullName>
    </submittedName>
</protein>
<accession>A0A9X2HQB3</accession>
<dbReference type="Proteomes" id="UP001139451">
    <property type="component" value="Unassembled WGS sequence"/>
</dbReference>
<dbReference type="EMBL" id="JAMLDX010000006">
    <property type="protein sequence ID" value="MCP3730625.1"/>
    <property type="molecule type" value="Genomic_DNA"/>
</dbReference>
<organism evidence="1 2">
    <name type="scientific">Sphingomonas tagetis</name>
    <dbReference type="NCBI Taxonomy" id="2949092"/>
    <lineage>
        <taxon>Bacteria</taxon>
        <taxon>Pseudomonadati</taxon>
        <taxon>Pseudomonadota</taxon>
        <taxon>Alphaproteobacteria</taxon>
        <taxon>Sphingomonadales</taxon>
        <taxon>Sphingomonadaceae</taxon>
        <taxon>Sphingomonas</taxon>
    </lineage>
</organism>
<keyword evidence="2" id="KW-1185">Reference proteome</keyword>
<dbReference type="AlphaFoldDB" id="A0A9X2HQB3"/>
<sequence length="78" mass="8817">MASITALTTANGKLPRTKGAFNMLAEQDRSYLERRYHDSLLRAETATDPGIAKIHREFALQYERRLNDQGPSLRVVQG</sequence>
<comment type="caution">
    <text evidence="1">The sequence shown here is derived from an EMBL/GenBank/DDBJ whole genome shotgun (WGS) entry which is preliminary data.</text>
</comment>
<evidence type="ECO:0000313" key="2">
    <source>
        <dbReference type="Proteomes" id="UP001139451"/>
    </source>
</evidence>
<reference evidence="1" key="1">
    <citation type="submission" date="2022-05" db="EMBL/GenBank/DDBJ databases">
        <title>Sphingomonas sp. strain MG17 Genome sequencing and assembly.</title>
        <authorList>
            <person name="Kim I."/>
        </authorList>
    </citation>
    <scope>NUCLEOTIDE SEQUENCE</scope>
    <source>
        <strain evidence="1">MG17</strain>
    </source>
</reference>
<name>A0A9X2HQB3_9SPHN</name>
<evidence type="ECO:0000313" key="1">
    <source>
        <dbReference type="EMBL" id="MCP3730625.1"/>
    </source>
</evidence>
<dbReference type="RefSeq" id="WP_254292759.1">
    <property type="nucleotide sequence ID" value="NZ_JAMLDX010000006.1"/>
</dbReference>